<name>A0A0D0PV61_KITGR</name>
<dbReference type="Proteomes" id="UP000032066">
    <property type="component" value="Unassembled WGS sequence"/>
</dbReference>
<evidence type="ECO:0000259" key="1">
    <source>
        <dbReference type="Pfam" id="PF13761"/>
    </source>
</evidence>
<dbReference type="PATRIC" id="fig|2064.6.peg.7482"/>
<dbReference type="STRING" id="2064.TR51_35410"/>
<gene>
    <name evidence="2" type="ORF">TR51_35410</name>
</gene>
<organism evidence="2 3">
    <name type="scientific">Kitasatospora griseola</name>
    <name type="common">Streptomyces griseolosporeus</name>
    <dbReference type="NCBI Taxonomy" id="2064"/>
    <lineage>
        <taxon>Bacteria</taxon>
        <taxon>Bacillati</taxon>
        <taxon>Actinomycetota</taxon>
        <taxon>Actinomycetes</taxon>
        <taxon>Kitasatosporales</taxon>
        <taxon>Streptomycetaceae</taxon>
        <taxon>Kitasatospora</taxon>
    </lineage>
</organism>
<dbReference type="Pfam" id="PF13761">
    <property type="entry name" value="DUF4166"/>
    <property type="match status" value="1"/>
</dbReference>
<dbReference type="AlphaFoldDB" id="A0A0D0PV61"/>
<feature type="domain" description="DUF4166" evidence="1">
    <location>
        <begin position="13"/>
        <end position="198"/>
    </location>
</feature>
<keyword evidence="3" id="KW-1185">Reference proteome</keyword>
<evidence type="ECO:0000313" key="3">
    <source>
        <dbReference type="Proteomes" id="UP000032066"/>
    </source>
</evidence>
<sequence length="223" mass="24960">MFHTALGADFERLHPELQRRFGFSSADGIACVGTGRMDRIERGSRLLVPFLRVGARRNVLFPEQGRDIPFTIANYAYRDGFGRETVTFVRTFQFARPRRFDATMVAAQGRPGTVLDYLGTHQQLAVDLRLGVTARGGLVISSGAQRVASLVGAPVVPELLTGRAELHEWFDDEAGRFRIRVRVSNPVVGLVLGYQGWFTAEYPRVGAEGIPCHVRPLRERFRM</sequence>
<reference evidence="2 3" key="1">
    <citation type="submission" date="2015-02" db="EMBL/GenBank/DDBJ databases">
        <title>Draft genome sequence of Kitasatospora griseola MF730-N6, a bafilomycin, terpentecin and satosporin producer.</title>
        <authorList>
            <person name="Arens J.C."/>
            <person name="Haltli B."/>
            <person name="Kerr R.G."/>
        </authorList>
    </citation>
    <scope>NUCLEOTIDE SEQUENCE [LARGE SCALE GENOMIC DNA]</scope>
    <source>
        <strain evidence="2 3">MF730-N6</strain>
    </source>
</reference>
<protein>
    <recommendedName>
        <fullName evidence="1">DUF4166 domain-containing protein</fullName>
    </recommendedName>
</protein>
<evidence type="ECO:0000313" key="2">
    <source>
        <dbReference type="EMBL" id="KIQ64252.1"/>
    </source>
</evidence>
<dbReference type="InterPro" id="IPR025311">
    <property type="entry name" value="DUF4166"/>
</dbReference>
<accession>A0A0D0PV61</accession>
<proteinExistence type="predicted"/>
<dbReference type="EMBL" id="JXZB01000004">
    <property type="protein sequence ID" value="KIQ64252.1"/>
    <property type="molecule type" value="Genomic_DNA"/>
</dbReference>
<comment type="caution">
    <text evidence="2">The sequence shown here is derived from an EMBL/GenBank/DDBJ whole genome shotgun (WGS) entry which is preliminary data.</text>
</comment>